<dbReference type="InterPro" id="IPR029058">
    <property type="entry name" value="AB_hydrolase_fold"/>
</dbReference>
<comment type="caution">
    <text evidence="7">The sequence shown here is derived from an EMBL/GenBank/DDBJ whole genome shotgun (WGS) entry which is preliminary data.</text>
</comment>
<sequence>MRLFSRVVTAVVLLQQAYGFSPRQVTHFETSPKSRLARRDDDTTGVIGGTFDQLIDHDERSRGTFKQRYWYSLNYANGTNPPVVFISPLDAEAEQVKFWLHDDYVIGGMIARRIGAVMLLFEDRYFGQSSPYQ</sequence>
<evidence type="ECO:0000256" key="1">
    <source>
        <dbReference type="ARBA" id="ARBA00011079"/>
    </source>
</evidence>
<dbReference type="GO" id="GO:0070008">
    <property type="term" value="F:serine-type exopeptidase activity"/>
    <property type="evidence" value="ECO:0007669"/>
    <property type="project" value="InterPro"/>
</dbReference>
<dbReference type="PANTHER" id="PTHR11010:SF23">
    <property type="entry name" value="SERINE PEPTIDASE"/>
    <property type="match status" value="1"/>
</dbReference>
<dbReference type="Gene3D" id="3.40.50.1820">
    <property type="entry name" value="alpha/beta hydrolase"/>
    <property type="match status" value="1"/>
</dbReference>
<feature type="signal peptide" evidence="6">
    <location>
        <begin position="1"/>
        <end position="19"/>
    </location>
</feature>
<organism evidence="7 8">
    <name type="scientific">Fusarium phyllophilum</name>
    <dbReference type="NCBI Taxonomy" id="47803"/>
    <lineage>
        <taxon>Eukaryota</taxon>
        <taxon>Fungi</taxon>
        <taxon>Dikarya</taxon>
        <taxon>Ascomycota</taxon>
        <taxon>Pezizomycotina</taxon>
        <taxon>Sordariomycetes</taxon>
        <taxon>Hypocreomycetidae</taxon>
        <taxon>Hypocreales</taxon>
        <taxon>Nectriaceae</taxon>
        <taxon>Fusarium</taxon>
        <taxon>Fusarium fujikuroi species complex</taxon>
    </lineage>
</organism>
<keyword evidence="3 6" id="KW-0732">Signal</keyword>
<reference evidence="7 8" key="1">
    <citation type="submission" date="2020-05" db="EMBL/GenBank/DDBJ databases">
        <title>Identification and distribution of gene clusters putatively required for synthesis of sphingolipid metabolism inhibitors in phylogenetically diverse species of the filamentous fungus Fusarium.</title>
        <authorList>
            <person name="Kim H.-S."/>
            <person name="Busman M."/>
            <person name="Brown D.W."/>
            <person name="Divon H."/>
            <person name="Uhlig S."/>
            <person name="Proctor R.H."/>
        </authorList>
    </citation>
    <scope>NUCLEOTIDE SEQUENCE [LARGE SCALE GENOMIC DNA]</scope>
    <source>
        <strain evidence="7 8">NRRL 13617</strain>
    </source>
</reference>
<evidence type="ECO:0000256" key="3">
    <source>
        <dbReference type="ARBA" id="ARBA00022729"/>
    </source>
</evidence>
<dbReference type="GO" id="GO:0006508">
    <property type="term" value="P:proteolysis"/>
    <property type="evidence" value="ECO:0007669"/>
    <property type="project" value="UniProtKB-KW"/>
</dbReference>
<dbReference type="Pfam" id="PF05577">
    <property type="entry name" value="Peptidase_S28"/>
    <property type="match status" value="1"/>
</dbReference>
<dbReference type="EMBL" id="JAAOAQ010000224">
    <property type="protein sequence ID" value="KAF5560880.1"/>
    <property type="molecule type" value="Genomic_DNA"/>
</dbReference>
<keyword evidence="5" id="KW-0325">Glycoprotein</keyword>
<dbReference type="PANTHER" id="PTHR11010">
    <property type="entry name" value="PROTEASE S28 PRO-X CARBOXYPEPTIDASE-RELATED"/>
    <property type="match status" value="1"/>
</dbReference>
<gene>
    <name evidence="7" type="ORF">FPHYL_6402</name>
</gene>
<dbReference type="Proteomes" id="UP000582016">
    <property type="component" value="Unassembled WGS sequence"/>
</dbReference>
<evidence type="ECO:0000256" key="6">
    <source>
        <dbReference type="SAM" id="SignalP"/>
    </source>
</evidence>
<comment type="similarity">
    <text evidence="1">Belongs to the peptidase S28 family.</text>
</comment>
<feature type="chain" id="PRO_5034584360" evidence="6">
    <location>
        <begin position="20"/>
        <end position="133"/>
    </location>
</feature>
<evidence type="ECO:0000313" key="7">
    <source>
        <dbReference type="EMBL" id="KAF5560880.1"/>
    </source>
</evidence>
<evidence type="ECO:0000256" key="2">
    <source>
        <dbReference type="ARBA" id="ARBA00022670"/>
    </source>
</evidence>
<name>A0A8H5JSE9_9HYPO</name>
<keyword evidence="2 7" id="KW-0645">Protease</keyword>
<dbReference type="AlphaFoldDB" id="A0A8H5JSE9"/>
<evidence type="ECO:0000256" key="4">
    <source>
        <dbReference type="ARBA" id="ARBA00022801"/>
    </source>
</evidence>
<protein>
    <submittedName>
        <fullName evidence="7">Serine protease</fullName>
    </submittedName>
</protein>
<evidence type="ECO:0000256" key="5">
    <source>
        <dbReference type="ARBA" id="ARBA00023180"/>
    </source>
</evidence>
<dbReference type="InterPro" id="IPR008758">
    <property type="entry name" value="Peptidase_S28"/>
</dbReference>
<accession>A0A8H5JSE9</accession>
<keyword evidence="8" id="KW-1185">Reference proteome</keyword>
<evidence type="ECO:0000313" key="8">
    <source>
        <dbReference type="Proteomes" id="UP000582016"/>
    </source>
</evidence>
<dbReference type="GO" id="GO:0008239">
    <property type="term" value="F:dipeptidyl-peptidase activity"/>
    <property type="evidence" value="ECO:0007669"/>
    <property type="project" value="TreeGrafter"/>
</dbReference>
<dbReference type="OrthoDB" id="1735038at2759"/>
<proteinExistence type="inferred from homology"/>
<keyword evidence="4" id="KW-0378">Hydrolase</keyword>